<sequence length="104" mass="11767">MLRFLGVVGTIVAAMTNASPSDLRRTTSEVTSSEEKIVLHLVRGIVPHPDDVTVRTTYRGRQHVLIVYVHPDDRAMVIGRKGRHAEALRTILRSLDRDTRIEIR</sequence>
<dbReference type="HOGENOM" id="CLU_2245411_0_0_11"/>
<comment type="subcellular location">
    <subcellularLocation>
        <location evidence="3">Cytoplasm</location>
    </subcellularLocation>
</comment>
<dbReference type="SUPFAM" id="SSF54814">
    <property type="entry name" value="Prokaryotic type KH domain (KH-domain type II)"/>
    <property type="match status" value="1"/>
</dbReference>
<evidence type="ECO:0000313" key="5">
    <source>
        <dbReference type="Proteomes" id="UP000001473"/>
    </source>
</evidence>
<comment type="similarity">
    <text evidence="3">Belongs to the KhpA RNA-binding protein family.</text>
</comment>
<evidence type="ECO:0000256" key="1">
    <source>
        <dbReference type="ARBA" id="ARBA00022490"/>
    </source>
</evidence>
<dbReference type="Proteomes" id="UP000001473">
    <property type="component" value="Chromosome"/>
</dbReference>
<dbReference type="STRING" id="645127.ckrop_1183"/>
<keyword evidence="2 3" id="KW-0694">RNA-binding</keyword>
<organism evidence="4 5">
    <name type="scientific">Corynebacterium kroppenstedtii (strain DSM 44385 / JCM 11950 / CIP 105744 / CCUG 35717)</name>
    <dbReference type="NCBI Taxonomy" id="645127"/>
    <lineage>
        <taxon>Bacteria</taxon>
        <taxon>Bacillati</taxon>
        <taxon>Actinomycetota</taxon>
        <taxon>Actinomycetes</taxon>
        <taxon>Mycobacteriales</taxon>
        <taxon>Corynebacteriaceae</taxon>
        <taxon>Corynebacterium</taxon>
    </lineage>
</organism>
<dbReference type="InterPro" id="IPR009019">
    <property type="entry name" value="KH_sf_prok-type"/>
</dbReference>
<dbReference type="GO" id="GO:0003723">
    <property type="term" value="F:RNA binding"/>
    <property type="evidence" value="ECO:0007669"/>
    <property type="project" value="UniProtKB-UniRule"/>
</dbReference>
<dbReference type="PANTHER" id="PTHR34654">
    <property type="entry name" value="UPF0109 PROTEIN SCO5592"/>
    <property type="match status" value="1"/>
</dbReference>
<proteinExistence type="inferred from homology"/>
<dbReference type="Gene3D" id="3.30.300.20">
    <property type="match status" value="1"/>
</dbReference>
<keyword evidence="5" id="KW-1185">Reference proteome</keyword>
<reference evidence="4 5" key="1">
    <citation type="journal article" date="2008" name="J. Biotechnol.">
        <title>Ultrafast pyrosequencing of Corynebacterium kroppenstedtii DSM44385 revealed insights into the physiology of a lipophilic corynebacterium that lacks mycolic acids.</title>
        <authorList>
            <person name="Tauch A."/>
            <person name="Schneider J."/>
            <person name="Szczepanowski R."/>
            <person name="Tilker A."/>
            <person name="Viehoever P."/>
            <person name="Gartemann K.-H."/>
            <person name="Arnold W."/>
            <person name="Blom J."/>
            <person name="Brinkrolf K."/>
            <person name="Brune I."/>
            <person name="Goetker S."/>
            <person name="Weisshaar B."/>
            <person name="Goesmann A."/>
            <person name="Droege M."/>
            <person name="Puehler A."/>
        </authorList>
    </citation>
    <scope>NUCLEOTIDE SEQUENCE [LARGE SCALE GENOMIC DNA]</scope>
    <source>
        <strain evidence="5">DSM 44385 / JCM 11950 / CIP 105744 / CCUG 35717</strain>
    </source>
</reference>
<keyword evidence="1 3" id="KW-0963">Cytoplasm</keyword>
<name>C4LJC3_CORK4</name>
<comment type="function">
    <text evidence="3">A probable RNA-binding protein.</text>
</comment>
<dbReference type="KEGG" id="ckp:ckrop_1183"/>
<evidence type="ECO:0000256" key="2">
    <source>
        <dbReference type="ARBA" id="ARBA00022884"/>
    </source>
</evidence>
<dbReference type="InterPro" id="IPR015946">
    <property type="entry name" value="KH_dom-like_a/b"/>
</dbReference>
<dbReference type="InterPro" id="IPR020627">
    <property type="entry name" value="KhpA"/>
</dbReference>
<accession>C4LJC3</accession>
<dbReference type="EMBL" id="CP001620">
    <property type="protein sequence ID" value="ACR17928.1"/>
    <property type="molecule type" value="Genomic_DNA"/>
</dbReference>
<evidence type="ECO:0000256" key="3">
    <source>
        <dbReference type="HAMAP-Rule" id="MF_00088"/>
    </source>
</evidence>
<dbReference type="Pfam" id="PF13083">
    <property type="entry name" value="KH_KhpA-B"/>
    <property type="match status" value="1"/>
</dbReference>
<dbReference type="GO" id="GO:0005737">
    <property type="term" value="C:cytoplasm"/>
    <property type="evidence" value="ECO:0007669"/>
    <property type="project" value="UniProtKB-SubCell"/>
</dbReference>
<dbReference type="PANTHER" id="PTHR34654:SF1">
    <property type="entry name" value="RNA-BINDING PROTEIN KHPA"/>
    <property type="match status" value="1"/>
</dbReference>
<dbReference type="HAMAP" id="MF_00088">
    <property type="entry name" value="KhpA"/>
    <property type="match status" value="1"/>
</dbReference>
<protein>
    <recommendedName>
        <fullName evidence="3">RNA-binding protein KhpA</fullName>
    </recommendedName>
    <alternativeName>
        <fullName evidence="3">KH-domain protein A</fullName>
    </alternativeName>
</protein>
<dbReference type="eggNOG" id="COG1837">
    <property type="taxonomic scope" value="Bacteria"/>
</dbReference>
<gene>
    <name evidence="3" type="primary">khpA</name>
    <name evidence="4" type="ordered locus">ckrop_1183</name>
</gene>
<dbReference type="AlphaFoldDB" id="C4LJC3"/>
<evidence type="ECO:0000313" key="4">
    <source>
        <dbReference type="EMBL" id="ACR17928.1"/>
    </source>
</evidence>